<dbReference type="OrthoDB" id="688954at2759"/>
<feature type="signal peptide" evidence="2">
    <location>
        <begin position="1"/>
        <end position="23"/>
    </location>
</feature>
<evidence type="ECO:0000256" key="2">
    <source>
        <dbReference type="SAM" id="SignalP"/>
    </source>
</evidence>
<dbReference type="InterPro" id="IPR008972">
    <property type="entry name" value="Cupredoxin"/>
</dbReference>
<feature type="domain" description="Phytocyanin" evidence="3">
    <location>
        <begin position="30"/>
        <end position="154"/>
    </location>
</feature>
<dbReference type="PANTHER" id="PTHR33021:SF6">
    <property type="entry name" value="EARLY NODULIN-LIKE PROTEIN 18"/>
    <property type="match status" value="1"/>
</dbReference>
<feature type="compositionally biased region" description="Low complexity" evidence="1">
    <location>
        <begin position="169"/>
        <end position="179"/>
    </location>
</feature>
<reference evidence="4" key="1">
    <citation type="submission" date="2020-02" db="EMBL/GenBank/DDBJ databases">
        <authorList>
            <person name="Scholz U."/>
            <person name="Mascher M."/>
            <person name="Fiebig A."/>
        </authorList>
    </citation>
    <scope>NUCLEOTIDE SEQUENCE</scope>
</reference>
<dbReference type="SUPFAM" id="SSF49503">
    <property type="entry name" value="Cupredoxins"/>
    <property type="match status" value="1"/>
</dbReference>
<dbReference type="InterPro" id="IPR003245">
    <property type="entry name" value="Phytocyanin_dom"/>
</dbReference>
<dbReference type="AlphaFoldDB" id="A0A7I8KG49"/>
<dbReference type="EMBL" id="LR746268">
    <property type="protein sequence ID" value="CAA7396266.1"/>
    <property type="molecule type" value="Genomic_DNA"/>
</dbReference>
<dbReference type="Gene3D" id="2.60.40.420">
    <property type="entry name" value="Cupredoxins - blue copper proteins"/>
    <property type="match status" value="1"/>
</dbReference>
<accession>A0A7I8KG49</accession>
<keyword evidence="5" id="KW-1185">Reference proteome</keyword>
<dbReference type="PROSITE" id="PS51485">
    <property type="entry name" value="PHYTOCYANIN"/>
    <property type="match status" value="1"/>
</dbReference>
<sequence length="213" mass="21960">MATVAAAAVALMVVALAAAGASADSFQPYTNHTVGGAAGWVFNAVSKKASTDYSAWASKRSFFVGDYLIFTNNGNSTVIQTYNRTTYRLCSLDQDYGNLTSQWTSDAADGGGAGSGGDLIPVPLTEDGGNYFFSSADGGAQCRNGMKFHIVVLHRQGQPSPSPSPAASPPSVSAELSPSIQPQADLNGGGRRGRGPWALSTFVGILLLLMSSG</sequence>
<dbReference type="Proteomes" id="UP000663760">
    <property type="component" value="Chromosome 5"/>
</dbReference>
<organism evidence="4 5">
    <name type="scientific">Spirodela intermedia</name>
    <name type="common">Intermediate duckweed</name>
    <dbReference type="NCBI Taxonomy" id="51605"/>
    <lineage>
        <taxon>Eukaryota</taxon>
        <taxon>Viridiplantae</taxon>
        <taxon>Streptophyta</taxon>
        <taxon>Embryophyta</taxon>
        <taxon>Tracheophyta</taxon>
        <taxon>Spermatophyta</taxon>
        <taxon>Magnoliopsida</taxon>
        <taxon>Liliopsida</taxon>
        <taxon>Araceae</taxon>
        <taxon>Lemnoideae</taxon>
        <taxon>Spirodela</taxon>
    </lineage>
</organism>
<dbReference type="PANTHER" id="PTHR33021">
    <property type="entry name" value="BLUE COPPER PROTEIN"/>
    <property type="match status" value="1"/>
</dbReference>
<gene>
    <name evidence="4" type="ORF">SI8410_05006929</name>
</gene>
<dbReference type="GO" id="GO:0009055">
    <property type="term" value="F:electron transfer activity"/>
    <property type="evidence" value="ECO:0007669"/>
    <property type="project" value="InterPro"/>
</dbReference>
<feature type="region of interest" description="Disordered" evidence="1">
    <location>
        <begin position="156"/>
        <end position="192"/>
    </location>
</feature>
<feature type="chain" id="PRO_5029451192" description="Phytocyanin domain-containing protein" evidence="2">
    <location>
        <begin position="24"/>
        <end position="213"/>
    </location>
</feature>
<keyword evidence="2" id="KW-0732">Signal</keyword>
<proteinExistence type="predicted"/>
<protein>
    <recommendedName>
        <fullName evidence="3">Phytocyanin domain-containing protein</fullName>
    </recommendedName>
</protein>
<dbReference type="InterPro" id="IPR039391">
    <property type="entry name" value="Phytocyanin-like"/>
</dbReference>
<dbReference type="Pfam" id="PF02298">
    <property type="entry name" value="Cu_bind_like"/>
    <property type="match status" value="1"/>
</dbReference>
<dbReference type="FunFam" id="2.60.40.420:FF:000048">
    <property type="entry name" value="Early nodulin-like protein 18"/>
    <property type="match status" value="1"/>
</dbReference>
<evidence type="ECO:0000313" key="4">
    <source>
        <dbReference type="EMBL" id="CAA7396266.1"/>
    </source>
</evidence>
<evidence type="ECO:0000259" key="3">
    <source>
        <dbReference type="PROSITE" id="PS51485"/>
    </source>
</evidence>
<evidence type="ECO:0000256" key="1">
    <source>
        <dbReference type="SAM" id="MobiDB-lite"/>
    </source>
</evidence>
<evidence type="ECO:0000313" key="5">
    <source>
        <dbReference type="Proteomes" id="UP000663760"/>
    </source>
</evidence>
<name>A0A7I8KG49_SPIIN</name>
<dbReference type="GO" id="GO:0005886">
    <property type="term" value="C:plasma membrane"/>
    <property type="evidence" value="ECO:0007669"/>
    <property type="project" value="TreeGrafter"/>
</dbReference>